<dbReference type="GeneID" id="97347747"/>
<keyword evidence="3" id="KW-1185">Reference proteome</keyword>
<gene>
    <name evidence="2" type="ORF">N288_02420</name>
</gene>
<dbReference type="PATRIC" id="fig|1367477.3.peg.427"/>
<dbReference type="KEGG" id="bif:N288_02420"/>
<proteinExistence type="predicted"/>
<keyword evidence="1" id="KW-0175">Coiled coil</keyword>
<protein>
    <submittedName>
        <fullName evidence="2">Uncharacterized protein</fullName>
    </submittedName>
</protein>
<dbReference type="AlphaFoldDB" id="U5L6S3"/>
<evidence type="ECO:0000313" key="2">
    <source>
        <dbReference type="EMBL" id="AGX02451.1"/>
    </source>
</evidence>
<organism evidence="2 3">
    <name type="scientific">Bacillus infantis NRRL B-14911</name>
    <dbReference type="NCBI Taxonomy" id="1367477"/>
    <lineage>
        <taxon>Bacteria</taxon>
        <taxon>Bacillati</taxon>
        <taxon>Bacillota</taxon>
        <taxon>Bacilli</taxon>
        <taxon>Bacillales</taxon>
        <taxon>Bacillaceae</taxon>
        <taxon>Bacillus</taxon>
    </lineage>
</organism>
<evidence type="ECO:0000256" key="1">
    <source>
        <dbReference type="SAM" id="Coils"/>
    </source>
</evidence>
<dbReference type="RefSeq" id="WP_009792415.1">
    <property type="nucleotide sequence ID" value="NC_022524.1"/>
</dbReference>
<feature type="coiled-coil region" evidence="1">
    <location>
        <begin position="29"/>
        <end position="56"/>
    </location>
</feature>
<dbReference type="HOGENOM" id="CLU_2986995_0_0_9"/>
<reference evidence="2 3" key="1">
    <citation type="submission" date="2013-07" db="EMBL/GenBank/DDBJ databases">
        <title>Complete genome sequence of Bacillus infantis NRRL B-14911 that has potential to induce cardiac disease by antigenic mimicry.</title>
        <authorList>
            <person name="Massilamany C."/>
            <person name="Smith T.P.L."/>
            <person name="Loy J.D."/>
            <person name="Barletta R."/>
            <person name="Reddy J."/>
        </authorList>
    </citation>
    <scope>NUCLEOTIDE SEQUENCE [LARGE SCALE GENOMIC DNA]</scope>
    <source>
        <strain evidence="2 3">NRRL B-14911</strain>
    </source>
</reference>
<dbReference type="EMBL" id="CP006643">
    <property type="protein sequence ID" value="AGX02451.1"/>
    <property type="molecule type" value="Genomic_DNA"/>
</dbReference>
<sequence>MKFNKDDLTKVIKTAADKVSGDNAGQTSNNDVQTQINSINRRLSLLEEELRQIKEKV</sequence>
<accession>U5L6S3</accession>
<evidence type="ECO:0000313" key="3">
    <source>
        <dbReference type="Proteomes" id="UP000017805"/>
    </source>
</evidence>
<name>U5L6S3_9BACI</name>
<dbReference type="Proteomes" id="UP000017805">
    <property type="component" value="Chromosome"/>
</dbReference>